<dbReference type="HAMAP" id="MF_00022">
    <property type="entry name" value="Glu_tRNA_synth_type1"/>
    <property type="match status" value="1"/>
</dbReference>
<reference evidence="15 16" key="1">
    <citation type="journal article" date="2016" name="Mol. Biol. Evol.">
        <title>Comparative Genomics of Early-Diverging Mushroom-Forming Fungi Provides Insights into the Origins of Lignocellulose Decay Capabilities.</title>
        <authorList>
            <person name="Nagy L.G."/>
            <person name="Riley R."/>
            <person name="Tritt A."/>
            <person name="Adam C."/>
            <person name="Daum C."/>
            <person name="Floudas D."/>
            <person name="Sun H."/>
            <person name="Yadav J.S."/>
            <person name="Pangilinan J."/>
            <person name="Larsson K.H."/>
            <person name="Matsuura K."/>
            <person name="Barry K."/>
            <person name="Labutti K."/>
            <person name="Kuo R."/>
            <person name="Ohm R.A."/>
            <person name="Bhattacharya S.S."/>
            <person name="Shirouzu T."/>
            <person name="Yoshinaga Y."/>
            <person name="Martin F.M."/>
            <person name="Grigoriev I.V."/>
            <person name="Hibbett D.S."/>
        </authorList>
    </citation>
    <scope>NUCLEOTIDE SEQUENCE [LARGE SCALE GENOMIC DNA]</scope>
    <source>
        <strain evidence="15 16">CBS 109695</strain>
    </source>
</reference>
<dbReference type="AlphaFoldDB" id="A0A165XV26"/>
<dbReference type="OrthoDB" id="428822at2759"/>
<dbReference type="Gene3D" id="3.40.50.620">
    <property type="entry name" value="HUPs"/>
    <property type="match status" value="1"/>
</dbReference>
<dbReference type="GO" id="GO:0005524">
    <property type="term" value="F:ATP binding"/>
    <property type="evidence" value="ECO:0007669"/>
    <property type="project" value="UniProtKB-KW"/>
</dbReference>
<dbReference type="PRINTS" id="PR00987">
    <property type="entry name" value="TRNASYNTHGLU"/>
</dbReference>
<evidence type="ECO:0000256" key="9">
    <source>
        <dbReference type="ARBA" id="ARBA00030865"/>
    </source>
</evidence>
<dbReference type="InterPro" id="IPR033910">
    <property type="entry name" value="GluRS_core"/>
</dbReference>
<evidence type="ECO:0000259" key="14">
    <source>
        <dbReference type="Pfam" id="PF19269"/>
    </source>
</evidence>
<evidence type="ECO:0000256" key="1">
    <source>
        <dbReference type="ARBA" id="ARBA00004173"/>
    </source>
</evidence>
<evidence type="ECO:0000256" key="12">
    <source>
        <dbReference type="SAM" id="MobiDB-lite"/>
    </source>
</evidence>
<proteinExistence type="inferred from homology"/>
<dbReference type="Pfam" id="PF00749">
    <property type="entry name" value="tRNA-synt_1c"/>
    <property type="match status" value="1"/>
</dbReference>
<dbReference type="InterPro" id="IPR000924">
    <property type="entry name" value="Glu/Gln-tRNA-synth"/>
</dbReference>
<dbReference type="GO" id="GO:0004818">
    <property type="term" value="F:glutamate-tRNA ligase activity"/>
    <property type="evidence" value="ECO:0007669"/>
    <property type="project" value="UniProtKB-EC"/>
</dbReference>
<dbReference type="InterPro" id="IPR008925">
    <property type="entry name" value="aa_tRNA-synth_I_cd-bd_sf"/>
</dbReference>
<dbReference type="EMBL" id="KV417711">
    <property type="protein sequence ID" value="KZP08927.1"/>
    <property type="molecule type" value="Genomic_DNA"/>
</dbReference>
<keyword evidence="16" id="KW-1185">Reference proteome</keyword>
<dbReference type="GO" id="GO:0006424">
    <property type="term" value="P:glutamyl-tRNA aminoacylation"/>
    <property type="evidence" value="ECO:0007669"/>
    <property type="project" value="InterPro"/>
</dbReference>
<dbReference type="InterPro" id="IPR049940">
    <property type="entry name" value="GluQ/Sye"/>
</dbReference>
<keyword evidence="5 11" id="KW-0547">Nucleotide-binding</keyword>
<dbReference type="Proteomes" id="UP000076532">
    <property type="component" value="Unassembled WGS sequence"/>
</dbReference>
<evidence type="ECO:0000256" key="5">
    <source>
        <dbReference type="ARBA" id="ARBA00022741"/>
    </source>
</evidence>
<dbReference type="SUPFAM" id="SSF52374">
    <property type="entry name" value="Nucleotidylyl transferase"/>
    <property type="match status" value="1"/>
</dbReference>
<dbReference type="NCBIfam" id="TIGR00464">
    <property type="entry name" value="gltX_bact"/>
    <property type="match status" value="1"/>
</dbReference>
<dbReference type="PANTHER" id="PTHR43311:SF2">
    <property type="entry name" value="GLUTAMATE--TRNA LIGASE, MITOCHONDRIAL-RELATED"/>
    <property type="match status" value="1"/>
</dbReference>
<dbReference type="GO" id="GO:0008270">
    <property type="term" value="F:zinc ion binding"/>
    <property type="evidence" value="ECO:0007669"/>
    <property type="project" value="InterPro"/>
</dbReference>
<comment type="subcellular location">
    <subcellularLocation>
        <location evidence="1">Mitochondrion</location>
    </subcellularLocation>
</comment>
<comment type="similarity">
    <text evidence="2">Belongs to the class-I aminoacyl-tRNA synthetase family. Glutamate--tRNA ligase type 1 subfamily.</text>
</comment>
<dbReference type="EC" id="6.1.1.17" evidence="3"/>
<evidence type="ECO:0000256" key="8">
    <source>
        <dbReference type="ARBA" id="ARBA00023146"/>
    </source>
</evidence>
<name>A0A165XV26_9AGAM</name>
<dbReference type="GO" id="GO:0005739">
    <property type="term" value="C:mitochondrion"/>
    <property type="evidence" value="ECO:0007669"/>
    <property type="project" value="UniProtKB-SubCell"/>
</dbReference>
<gene>
    <name evidence="15" type="ORF">FIBSPDRAFT_760636</name>
</gene>
<evidence type="ECO:0000256" key="4">
    <source>
        <dbReference type="ARBA" id="ARBA00022598"/>
    </source>
</evidence>
<feature type="domain" description="Glutamyl/glutaminyl-tRNA synthetase class Ib catalytic" evidence="13">
    <location>
        <begin position="2"/>
        <end position="287"/>
    </location>
</feature>
<evidence type="ECO:0000256" key="11">
    <source>
        <dbReference type="RuleBase" id="RU363037"/>
    </source>
</evidence>
<organism evidence="15 16">
    <name type="scientific">Athelia psychrophila</name>
    <dbReference type="NCBI Taxonomy" id="1759441"/>
    <lineage>
        <taxon>Eukaryota</taxon>
        <taxon>Fungi</taxon>
        <taxon>Dikarya</taxon>
        <taxon>Basidiomycota</taxon>
        <taxon>Agaricomycotina</taxon>
        <taxon>Agaricomycetes</taxon>
        <taxon>Agaricomycetidae</taxon>
        <taxon>Atheliales</taxon>
        <taxon>Atheliaceae</taxon>
        <taxon>Athelia</taxon>
    </lineage>
</organism>
<dbReference type="InterPro" id="IPR014729">
    <property type="entry name" value="Rossmann-like_a/b/a_fold"/>
</dbReference>
<dbReference type="InterPro" id="IPR004527">
    <property type="entry name" value="Glu-tRNA-ligase_bac/mito"/>
</dbReference>
<evidence type="ECO:0000256" key="6">
    <source>
        <dbReference type="ARBA" id="ARBA00022840"/>
    </source>
</evidence>
<dbReference type="InterPro" id="IPR020058">
    <property type="entry name" value="Glu/Gln-tRNA-synth_Ib_cat-dom"/>
</dbReference>
<accession>A0A165XV26</accession>
<keyword evidence="6 11" id="KW-0067">ATP-binding</keyword>
<keyword evidence="4 11" id="KW-0436">Ligase</keyword>
<feature type="region of interest" description="Disordered" evidence="12">
    <location>
        <begin position="289"/>
        <end position="313"/>
    </location>
</feature>
<sequence length="523" mass="58389">MVLLRFAPSPTGALHLGGLRTALFNHLYAKKLGGKWVLRIDDTDATRYVPDAVQGIRSSLAWAGLEYDYGPEKGGPHGPYFQSQRLDLYQTYAKKLIDSGHAYRCFCSPDRLSEAREKLARTGSNATYDKACQHLTDEEAARRVRAGEKHIVRLNEERAPRREQITDLVFGPMKDSHAGLPTDPILLKTDLFPTYHLASVVDDYEMGITHVLRGEEWLPSLPLHLDLYAALQLPAPQYGHLPILLNPDGTKMSKRKGDVAVGDYMKRGWEPDALLNWLALAGWGAHHEYPTSPASTSSSPSSTASEHTDTVPDSTQMMTLPELMEQFDLSAITHRRNSLDITKLAYLNKRHLMRTVAEGGAALEDLARRVYVDIKEAFPESQYTSIADIASAITALESRLTTVKDIPSMGAFFFINPDWQGSEAEGMMRGIEVEDQRTVLDAVASRLRALRPTEPEAEWWTAVAFSDVLHTEMEAVGIKSKVFMTVLRHALTGMKKGPSVPDVMRALGEDRTFWRLKEATNLF</sequence>
<evidence type="ECO:0000313" key="15">
    <source>
        <dbReference type="EMBL" id="KZP08927.1"/>
    </source>
</evidence>
<dbReference type="InterPro" id="IPR020751">
    <property type="entry name" value="aa-tRNA-synth_I_codon-bd_sub2"/>
</dbReference>
<keyword evidence="8 11" id="KW-0030">Aminoacyl-tRNA synthetase</keyword>
<dbReference type="Gene3D" id="1.10.10.350">
    <property type="match status" value="1"/>
</dbReference>
<evidence type="ECO:0000256" key="10">
    <source>
        <dbReference type="ARBA" id="ARBA00072917"/>
    </source>
</evidence>
<dbReference type="SUPFAM" id="SSF48163">
    <property type="entry name" value="An anticodon-binding domain of class I aminoacyl-tRNA synthetases"/>
    <property type="match status" value="1"/>
</dbReference>
<evidence type="ECO:0000259" key="13">
    <source>
        <dbReference type="Pfam" id="PF00749"/>
    </source>
</evidence>
<feature type="domain" description="Aminoacyl-tRNA synthetase class I anticodon-binding" evidence="14">
    <location>
        <begin position="384"/>
        <end position="519"/>
    </location>
</feature>
<dbReference type="InterPro" id="IPR001412">
    <property type="entry name" value="aa-tRNA-synth_I_CS"/>
</dbReference>
<evidence type="ECO:0000256" key="2">
    <source>
        <dbReference type="ARBA" id="ARBA00007894"/>
    </source>
</evidence>
<dbReference type="PANTHER" id="PTHR43311">
    <property type="entry name" value="GLUTAMATE--TRNA LIGASE"/>
    <property type="match status" value="1"/>
</dbReference>
<dbReference type="InterPro" id="IPR045462">
    <property type="entry name" value="aa-tRNA-synth_I_cd-bd"/>
</dbReference>
<feature type="compositionally biased region" description="Low complexity" evidence="12">
    <location>
        <begin position="289"/>
        <end position="305"/>
    </location>
</feature>
<dbReference type="FunFam" id="3.40.50.620:FF:000045">
    <property type="entry name" value="Glutamate--tRNA ligase, mitochondrial"/>
    <property type="match status" value="1"/>
</dbReference>
<dbReference type="Pfam" id="PF19269">
    <property type="entry name" value="Anticodon_2"/>
    <property type="match status" value="1"/>
</dbReference>
<evidence type="ECO:0000256" key="7">
    <source>
        <dbReference type="ARBA" id="ARBA00022917"/>
    </source>
</evidence>
<keyword evidence="7 11" id="KW-0648">Protein biosynthesis</keyword>
<dbReference type="PROSITE" id="PS00178">
    <property type="entry name" value="AA_TRNA_LIGASE_I"/>
    <property type="match status" value="1"/>
</dbReference>
<evidence type="ECO:0000256" key="3">
    <source>
        <dbReference type="ARBA" id="ARBA00012835"/>
    </source>
</evidence>
<dbReference type="CDD" id="cd00808">
    <property type="entry name" value="GluRS_core"/>
    <property type="match status" value="1"/>
</dbReference>
<protein>
    <recommendedName>
        <fullName evidence="10">Glutamate--tRNA ligase, mitochondrial</fullName>
        <ecNumber evidence="3">6.1.1.17</ecNumber>
    </recommendedName>
    <alternativeName>
        <fullName evidence="9">Glutamyl-tRNA synthetase</fullName>
    </alternativeName>
</protein>
<dbReference type="GO" id="GO:0000049">
    <property type="term" value="F:tRNA binding"/>
    <property type="evidence" value="ECO:0007669"/>
    <property type="project" value="InterPro"/>
</dbReference>
<dbReference type="STRING" id="436010.A0A165XV26"/>
<evidence type="ECO:0000313" key="16">
    <source>
        <dbReference type="Proteomes" id="UP000076532"/>
    </source>
</evidence>